<evidence type="ECO:0000313" key="1">
    <source>
        <dbReference type="EMBL" id="CAK5039422.1"/>
    </source>
</evidence>
<keyword evidence="2" id="KW-1185">Reference proteome</keyword>
<dbReference type="Proteomes" id="UP001497535">
    <property type="component" value="Unassembled WGS sequence"/>
</dbReference>
<name>A0ACB0YB65_MELEN</name>
<reference evidence="1" key="1">
    <citation type="submission" date="2023-11" db="EMBL/GenBank/DDBJ databases">
        <authorList>
            <person name="Poullet M."/>
        </authorList>
    </citation>
    <scope>NUCLEOTIDE SEQUENCE</scope>
    <source>
        <strain evidence="1">E1834</strain>
    </source>
</reference>
<accession>A0ACB0YB65</accession>
<organism evidence="1 2">
    <name type="scientific">Meloidogyne enterolobii</name>
    <name type="common">Root-knot nematode worm</name>
    <name type="synonym">Meloidogyne mayaguensis</name>
    <dbReference type="NCBI Taxonomy" id="390850"/>
    <lineage>
        <taxon>Eukaryota</taxon>
        <taxon>Metazoa</taxon>
        <taxon>Ecdysozoa</taxon>
        <taxon>Nematoda</taxon>
        <taxon>Chromadorea</taxon>
        <taxon>Rhabditida</taxon>
        <taxon>Tylenchina</taxon>
        <taxon>Tylenchomorpha</taxon>
        <taxon>Tylenchoidea</taxon>
        <taxon>Meloidogynidae</taxon>
        <taxon>Meloidogyninae</taxon>
        <taxon>Meloidogyne</taxon>
    </lineage>
</organism>
<proteinExistence type="predicted"/>
<gene>
    <name evidence="1" type="ORF">MENTE1834_LOCUS9927</name>
</gene>
<sequence length="169" mass="20235">MSQINPNFSTNCIEIEQLLTDKIYLILMPMQIILLGFILILIIYLIIYFKNNKFYLHGNLMILFPNIIVLYFIQTIVWLFCLIRYKILLYTYRNPCDLLTPIWLVLAIYAPYFINTIAYPFFHFCIMIERARATLLAEKYEKEGRLLGIFMSFSVVSFLEVKKYLYFSK</sequence>
<dbReference type="EMBL" id="CAVMJV010000009">
    <property type="protein sequence ID" value="CAK5039422.1"/>
    <property type="molecule type" value="Genomic_DNA"/>
</dbReference>
<evidence type="ECO:0000313" key="2">
    <source>
        <dbReference type="Proteomes" id="UP001497535"/>
    </source>
</evidence>
<protein>
    <submittedName>
        <fullName evidence="1">Uncharacterized protein</fullName>
    </submittedName>
</protein>
<comment type="caution">
    <text evidence="1">The sequence shown here is derived from an EMBL/GenBank/DDBJ whole genome shotgun (WGS) entry which is preliminary data.</text>
</comment>